<sequence>MQKRGAAVLVAASWINTLGLMLLTWAAGSDKALPLAVLGIGAMILPTLMVRQRRVDLSARLILGTLAAVQPALIVYALSGDAWQMDGHMYFFVALGALTILCDWRPIVLASALIALHHLILQYAAPAWVFSGAGDLGRVLFHAIAVVMQASVLIYLTVTLRALLQRQSDALDASDRAAEIAEQRRVQAENAMAESAAAARREAEARAAREALARDAEAQRRAAEQERREDHRQIAIAFQEAMAGIVASVGTAAADLEQLSASLNGVARRASRESADTASSAVQTSGATETLSARLRELSTSITAIAASADQQARRSDDASSISDGGRGAVAALTERSDTITGFADSIHEIATRTNLLALNATIEASRAGDAGRGFAVVANEVKQLAGEAARATGEIRLLADSMHGGAEVAQDALSEITAMVGDLATAAEAIRASVDAQRETVGAIDRSAREAATGAAFMAERVRGVATMAGETEHLSDRVAVAASALTETARALDESTRRFLQRIEAA</sequence>
<evidence type="ECO:0000313" key="7">
    <source>
        <dbReference type="Proteomes" id="UP001629244"/>
    </source>
</evidence>
<dbReference type="SMART" id="SM00283">
    <property type="entry name" value="MA"/>
    <property type="match status" value="1"/>
</dbReference>
<dbReference type="InterPro" id="IPR004089">
    <property type="entry name" value="MCPsignal_dom"/>
</dbReference>
<feature type="domain" description="Methyl-accepting transducer" evidence="5">
    <location>
        <begin position="252"/>
        <end position="488"/>
    </location>
</feature>
<accession>A0ABW8YM39</accession>
<dbReference type="SUPFAM" id="SSF58104">
    <property type="entry name" value="Methyl-accepting chemotaxis protein (MCP) signaling domain"/>
    <property type="match status" value="1"/>
</dbReference>
<evidence type="ECO:0000256" key="3">
    <source>
        <dbReference type="SAM" id="Coils"/>
    </source>
</evidence>
<name>A0ABW8YM39_9SPHN</name>
<evidence type="ECO:0000313" key="6">
    <source>
        <dbReference type="EMBL" id="MFL9840957.1"/>
    </source>
</evidence>
<dbReference type="Pfam" id="PF00015">
    <property type="entry name" value="MCPsignal"/>
    <property type="match status" value="1"/>
</dbReference>
<dbReference type="EMBL" id="JBELQC010000001">
    <property type="protein sequence ID" value="MFL9840957.1"/>
    <property type="molecule type" value="Genomic_DNA"/>
</dbReference>
<feature type="transmembrane region" description="Helical" evidence="4">
    <location>
        <begin position="32"/>
        <end position="50"/>
    </location>
</feature>
<evidence type="ECO:0000256" key="4">
    <source>
        <dbReference type="SAM" id="Phobius"/>
    </source>
</evidence>
<feature type="coiled-coil region" evidence="3">
    <location>
        <begin position="171"/>
        <end position="233"/>
    </location>
</feature>
<keyword evidence="7" id="KW-1185">Reference proteome</keyword>
<evidence type="ECO:0000259" key="5">
    <source>
        <dbReference type="PROSITE" id="PS50111"/>
    </source>
</evidence>
<dbReference type="Gene3D" id="1.10.287.950">
    <property type="entry name" value="Methyl-accepting chemotaxis protein"/>
    <property type="match status" value="1"/>
</dbReference>
<dbReference type="PANTHER" id="PTHR32089:SF112">
    <property type="entry name" value="LYSOZYME-LIKE PROTEIN-RELATED"/>
    <property type="match status" value="1"/>
</dbReference>
<proteinExistence type="predicted"/>
<keyword evidence="4" id="KW-0812">Transmembrane</keyword>
<dbReference type="RefSeq" id="WP_408077876.1">
    <property type="nucleotide sequence ID" value="NZ_JBELQC010000001.1"/>
</dbReference>
<feature type="transmembrane region" description="Helical" evidence="4">
    <location>
        <begin position="139"/>
        <end position="158"/>
    </location>
</feature>
<dbReference type="Proteomes" id="UP001629244">
    <property type="component" value="Unassembled WGS sequence"/>
</dbReference>
<evidence type="ECO:0000256" key="2">
    <source>
        <dbReference type="PROSITE-ProRule" id="PRU00284"/>
    </source>
</evidence>
<dbReference type="PROSITE" id="PS50111">
    <property type="entry name" value="CHEMOTAXIS_TRANSDUC_2"/>
    <property type="match status" value="1"/>
</dbReference>
<protein>
    <submittedName>
        <fullName evidence="6">Methyl-accepting chemotaxis protein</fullName>
    </submittedName>
</protein>
<organism evidence="6 7">
    <name type="scientific">Sphingomonas plantiphila</name>
    <dbReference type="NCBI Taxonomy" id="3163295"/>
    <lineage>
        <taxon>Bacteria</taxon>
        <taxon>Pseudomonadati</taxon>
        <taxon>Pseudomonadota</taxon>
        <taxon>Alphaproteobacteria</taxon>
        <taxon>Sphingomonadales</taxon>
        <taxon>Sphingomonadaceae</taxon>
        <taxon>Sphingomonas</taxon>
    </lineage>
</organism>
<feature type="transmembrane region" description="Helical" evidence="4">
    <location>
        <begin position="89"/>
        <end position="107"/>
    </location>
</feature>
<dbReference type="PANTHER" id="PTHR32089">
    <property type="entry name" value="METHYL-ACCEPTING CHEMOTAXIS PROTEIN MCPB"/>
    <property type="match status" value="1"/>
</dbReference>
<comment type="caution">
    <text evidence="6">The sequence shown here is derived from an EMBL/GenBank/DDBJ whole genome shotgun (WGS) entry which is preliminary data.</text>
</comment>
<keyword evidence="4" id="KW-1133">Transmembrane helix</keyword>
<keyword evidence="1 2" id="KW-0807">Transducer</keyword>
<evidence type="ECO:0000256" key="1">
    <source>
        <dbReference type="ARBA" id="ARBA00023224"/>
    </source>
</evidence>
<keyword evidence="4" id="KW-0472">Membrane</keyword>
<feature type="transmembrane region" description="Helical" evidence="4">
    <location>
        <begin position="57"/>
        <end position="77"/>
    </location>
</feature>
<feature type="transmembrane region" description="Helical" evidence="4">
    <location>
        <begin position="7"/>
        <end position="26"/>
    </location>
</feature>
<keyword evidence="3" id="KW-0175">Coiled coil</keyword>
<reference evidence="6 7" key="1">
    <citation type="submission" date="2024-06" db="EMBL/GenBank/DDBJ databases">
        <authorList>
            <person name="Kaempfer P."/>
            <person name="Viver T."/>
        </authorList>
    </citation>
    <scope>NUCLEOTIDE SEQUENCE [LARGE SCALE GENOMIC DNA]</scope>
    <source>
        <strain evidence="6 7">ST-64</strain>
    </source>
</reference>
<gene>
    <name evidence="6" type="ORF">ABS767_08295</name>
</gene>